<evidence type="ECO:0000313" key="3">
    <source>
        <dbReference type="EMBL" id="UYQ65091.1"/>
    </source>
</evidence>
<sequence length="238" mass="26371">MSSRTATASGRTGRLGRFLRDNGLGLAFITAFLVVLVAQAFAGHAAYNNRLLTDGMARAGLGDYITSSDFGVDVMENWQSEYLQFFLYIFATVWLVQRGSPESKELHKAGRESDEDQMVGERARDDSPGWAASRGWRQGAYARSLGMVMGLIFLLSWLAQSITGTAAHNERRLRRLQAPTSWSEYVFSADFWSRTLQNWQSELLAIGSMAILSIYLRQRGSPEFKPVGSGHAETGVEG</sequence>
<feature type="transmembrane region" description="Helical" evidence="2">
    <location>
        <begin position="24"/>
        <end position="47"/>
    </location>
</feature>
<evidence type="ECO:0000256" key="1">
    <source>
        <dbReference type="SAM" id="MobiDB-lite"/>
    </source>
</evidence>
<dbReference type="Proteomes" id="UP001163878">
    <property type="component" value="Chromosome"/>
</dbReference>
<gene>
    <name evidence="3" type="ORF">OGH68_28935</name>
</gene>
<accession>A0ABY6IDY4</accession>
<organism evidence="3 4">
    <name type="scientific">Streptomyces peucetius</name>
    <dbReference type="NCBI Taxonomy" id="1950"/>
    <lineage>
        <taxon>Bacteria</taxon>
        <taxon>Bacillati</taxon>
        <taxon>Actinomycetota</taxon>
        <taxon>Actinomycetes</taxon>
        <taxon>Kitasatosporales</taxon>
        <taxon>Streptomycetaceae</taxon>
        <taxon>Streptomyces</taxon>
    </lineage>
</organism>
<feature type="transmembrane region" description="Helical" evidence="2">
    <location>
        <begin position="140"/>
        <end position="159"/>
    </location>
</feature>
<reference evidence="3" key="1">
    <citation type="submission" date="2022-10" db="EMBL/GenBank/DDBJ databases">
        <title>Cytochrome P450 Catalyzes Benzene Ring Formation in the Biosynthesis of Trialkyl-Substituted Aromatic Polyketides.</title>
        <authorList>
            <person name="Zhao E."/>
            <person name="Ge H."/>
        </authorList>
    </citation>
    <scope>NUCLEOTIDE SEQUENCE</scope>
    <source>
        <strain evidence="3">NA0869</strain>
    </source>
</reference>
<dbReference type="EMBL" id="CP107567">
    <property type="protein sequence ID" value="UYQ65091.1"/>
    <property type="molecule type" value="Genomic_DNA"/>
</dbReference>
<dbReference type="InterPro" id="IPR046657">
    <property type="entry name" value="DUF6766"/>
</dbReference>
<keyword evidence="2" id="KW-1133">Transmembrane helix</keyword>
<proteinExistence type="predicted"/>
<keyword evidence="2" id="KW-0812">Transmembrane</keyword>
<keyword evidence="2" id="KW-0472">Membrane</keyword>
<evidence type="ECO:0008006" key="5">
    <source>
        <dbReference type="Google" id="ProtNLM"/>
    </source>
</evidence>
<dbReference type="RefSeq" id="WP_264247968.1">
    <property type="nucleotide sequence ID" value="NZ_CP107567.1"/>
</dbReference>
<feature type="region of interest" description="Disordered" evidence="1">
    <location>
        <begin position="105"/>
        <end position="132"/>
    </location>
</feature>
<keyword evidence="4" id="KW-1185">Reference proteome</keyword>
<evidence type="ECO:0000256" key="2">
    <source>
        <dbReference type="SAM" id="Phobius"/>
    </source>
</evidence>
<name>A0ABY6IDY4_STRPE</name>
<evidence type="ECO:0000313" key="4">
    <source>
        <dbReference type="Proteomes" id="UP001163878"/>
    </source>
</evidence>
<dbReference type="Pfam" id="PF20554">
    <property type="entry name" value="DUF6766"/>
    <property type="match status" value="1"/>
</dbReference>
<protein>
    <recommendedName>
        <fullName evidence="5">DUF4328 domain-containing protein</fullName>
    </recommendedName>
</protein>